<evidence type="ECO:0000313" key="2">
    <source>
        <dbReference type="EMBL" id="MBB2924105.1"/>
    </source>
</evidence>
<comment type="caution">
    <text evidence="2">The sequence shown here is derived from an EMBL/GenBank/DDBJ whole genome shotgun (WGS) entry which is preliminary data.</text>
</comment>
<dbReference type="Proteomes" id="UP000518206">
    <property type="component" value="Unassembled WGS sequence"/>
</dbReference>
<dbReference type="SUPFAM" id="SSF55729">
    <property type="entry name" value="Acyl-CoA N-acyltransferases (Nat)"/>
    <property type="match status" value="1"/>
</dbReference>
<reference evidence="2 3" key="1">
    <citation type="submission" date="2020-08" db="EMBL/GenBank/DDBJ databases">
        <title>The Agave Microbiome: Exploring the role of microbial communities in plant adaptations to desert environments.</title>
        <authorList>
            <person name="Partida-Martinez L.P."/>
        </authorList>
    </citation>
    <scope>NUCLEOTIDE SEQUENCE [LARGE SCALE GENOMIC DNA]</scope>
    <source>
        <strain evidence="2 3">RAS26</strain>
    </source>
</reference>
<dbReference type="Gene3D" id="3.40.630.30">
    <property type="match status" value="1"/>
</dbReference>
<proteinExistence type="predicted"/>
<sequence>MNLAQPLRWREAVASDRALLLQWTCTTPGRRRYDAALKARTHPREWEWKVQSEIRSLEPPLRGARHLLVGEDAEGIAAVALYEDVDPEAGDYYIGAVAVAARRRRRSEGGSTLGPEALELVLQTIAGDARPRGVTTAIVSVRIDARNGASKRLCSEAGFVYLDVDAWGFERWAYGFDPHERVSSSTGDGEGRPEPTFKT</sequence>
<evidence type="ECO:0008006" key="4">
    <source>
        <dbReference type="Google" id="ProtNLM"/>
    </source>
</evidence>
<feature type="region of interest" description="Disordered" evidence="1">
    <location>
        <begin position="180"/>
        <end position="199"/>
    </location>
</feature>
<protein>
    <recommendedName>
        <fullName evidence="4">N-acetyltransferase domain-containing protein</fullName>
    </recommendedName>
</protein>
<feature type="compositionally biased region" description="Basic and acidic residues" evidence="1">
    <location>
        <begin position="189"/>
        <end position="199"/>
    </location>
</feature>
<reference evidence="2 3" key="2">
    <citation type="submission" date="2020-08" db="EMBL/GenBank/DDBJ databases">
        <authorList>
            <person name="Partida-Martinez L."/>
            <person name="Huntemann M."/>
            <person name="Clum A."/>
            <person name="Wang J."/>
            <person name="Palaniappan K."/>
            <person name="Ritter S."/>
            <person name="Chen I.-M."/>
            <person name="Stamatis D."/>
            <person name="Reddy T."/>
            <person name="O'Malley R."/>
            <person name="Daum C."/>
            <person name="Shapiro N."/>
            <person name="Ivanova N."/>
            <person name="Kyrpides N."/>
            <person name="Woyke T."/>
        </authorList>
    </citation>
    <scope>NUCLEOTIDE SEQUENCE [LARGE SCALE GENOMIC DNA]</scope>
    <source>
        <strain evidence="2 3">RAS26</strain>
    </source>
</reference>
<accession>A0A7W4UH78</accession>
<organism evidence="2 3">
    <name type="scientific">Cellulomonas cellasea</name>
    <dbReference type="NCBI Taxonomy" id="43670"/>
    <lineage>
        <taxon>Bacteria</taxon>
        <taxon>Bacillati</taxon>
        <taxon>Actinomycetota</taxon>
        <taxon>Actinomycetes</taxon>
        <taxon>Micrococcales</taxon>
        <taxon>Cellulomonadaceae</taxon>
        <taxon>Cellulomonas</taxon>
    </lineage>
</organism>
<dbReference type="InterPro" id="IPR016181">
    <property type="entry name" value="Acyl_CoA_acyltransferase"/>
</dbReference>
<evidence type="ECO:0000256" key="1">
    <source>
        <dbReference type="SAM" id="MobiDB-lite"/>
    </source>
</evidence>
<name>A0A7W4UH78_9CELL</name>
<dbReference type="EMBL" id="JACHVX010000004">
    <property type="protein sequence ID" value="MBB2924105.1"/>
    <property type="molecule type" value="Genomic_DNA"/>
</dbReference>
<evidence type="ECO:0000313" key="3">
    <source>
        <dbReference type="Proteomes" id="UP000518206"/>
    </source>
</evidence>
<gene>
    <name evidence="2" type="ORF">FHR80_003033</name>
</gene>
<dbReference type="RefSeq" id="WP_183296891.1">
    <property type="nucleotide sequence ID" value="NZ_JACHVX010000004.1"/>
</dbReference>
<dbReference type="AlphaFoldDB" id="A0A7W4UH78"/>